<accession>W4QGY7</accession>
<dbReference type="Proteomes" id="UP000018895">
    <property type="component" value="Unassembled WGS sequence"/>
</dbReference>
<reference evidence="1" key="1">
    <citation type="journal article" date="2014" name="Genome Announc.">
        <title>Draft Genome Sequences of Three Alkaliphilic Bacillus Strains, Bacillus wakoensis JCM 9140T, Bacillus akibai JCM 9157T, and Bacillus hemicellulosilyticus JCM 9152T.</title>
        <authorList>
            <person name="Yuki M."/>
            <person name="Oshima K."/>
            <person name="Suda W."/>
            <person name="Oshida Y."/>
            <person name="Kitamura K."/>
            <person name="Iida T."/>
            <person name="Hattori M."/>
            <person name="Ohkuma M."/>
        </authorList>
    </citation>
    <scope>NUCLEOTIDE SEQUENCE [LARGE SCALE GENOMIC DNA]</scope>
    <source>
        <strain evidence="1">JCM 9152</strain>
    </source>
</reference>
<proteinExistence type="predicted"/>
<sequence length="233" mass="27093">MESNLHKHLKHQSLYWLKKKMTDLCANEVKLYVRRKRLIADSVGINMKRKEVRIIEVKATRQDFLRDETLLSDYGYHNIAHYAYILTPKNLLNIKEVPIGYGLLEIDEFDQITVKRNPKRNDKPLLKVDTLIKRTGRAATNAYLYKELSYETKDVTAGAFSKAATIFLISATCPSCKKRNKYLIVEGQETVTCLMKKCQTSIPLAKARIHKITGYNQQFLDQLQLLNERKRDK</sequence>
<protein>
    <submittedName>
        <fullName evidence="1">Uncharacterized protein</fullName>
    </submittedName>
</protein>
<keyword evidence="2" id="KW-1185">Reference proteome</keyword>
<comment type="caution">
    <text evidence="1">The sequence shown here is derived from an EMBL/GenBank/DDBJ whole genome shotgun (WGS) entry which is preliminary data.</text>
</comment>
<gene>
    <name evidence="1" type="ORF">JCM9152_2011</name>
</gene>
<evidence type="ECO:0000313" key="2">
    <source>
        <dbReference type="Proteomes" id="UP000018895"/>
    </source>
</evidence>
<evidence type="ECO:0000313" key="1">
    <source>
        <dbReference type="EMBL" id="GAE30599.1"/>
    </source>
</evidence>
<organism evidence="1 2">
    <name type="scientific">Halalkalibacter hemicellulosilyticusJCM 9152</name>
    <dbReference type="NCBI Taxonomy" id="1236971"/>
    <lineage>
        <taxon>Bacteria</taxon>
        <taxon>Bacillati</taxon>
        <taxon>Bacillota</taxon>
        <taxon>Bacilli</taxon>
        <taxon>Bacillales</taxon>
        <taxon>Bacillaceae</taxon>
        <taxon>Halalkalibacter</taxon>
    </lineage>
</organism>
<dbReference type="AlphaFoldDB" id="W4QGY7"/>
<dbReference type="EMBL" id="BAUU01000012">
    <property type="protein sequence ID" value="GAE30599.1"/>
    <property type="molecule type" value="Genomic_DNA"/>
</dbReference>
<name>W4QGY7_9BACI</name>